<feature type="compositionally biased region" description="Basic and acidic residues" evidence="1">
    <location>
        <begin position="263"/>
        <end position="285"/>
    </location>
</feature>
<dbReference type="AlphaFoldDB" id="A0AAW0WX03"/>
<feature type="compositionally biased region" description="Basic and acidic residues" evidence="1">
    <location>
        <begin position="47"/>
        <end position="57"/>
    </location>
</feature>
<reference evidence="2 3" key="1">
    <citation type="journal article" date="2024" name="BMC Genomics">
        <title>Genome assembly of redclaw crayfish (Cherax quadricarinatus) provides insights into its immune adaptation and hypoxia tolerance.</title>
        <authorList>
            <person name="Liu Z."/>
            <person name="Zheng J."/>
            <person name="Li H."/>
            <person name="Fang K."/>
            <person name="Wang S."/>
            <person name="He J."/>
            <person name="Zhou D."/>
            <person name="Weng S."/>
            <person name="Chi M."/>
            <person name="Gu Z."/>
            <person name="He J."/>
            <person name="Li F."/>
            <person name="Wang M."/>
        </authorList>
    </citation>
    <scope>NUCLEOTIDE SEQUENCE [LARGE SCALE GENOMIC DNA]</scope>
    <source>
        <strain evidence="2">ZL_2023a</strain>
    </source>
</reference>
<dbReference type="Gene3D" id="3.30.160.60">
    <property type="entry name" value="Classic Zinc Finger"/>
    <property type="match status" value="1"/>
</dbReference>
<evidence type="ECO:0000313" key="2">
    <source>
        <dbReference type="EMBL" id="KAK8736177.1"/>
    </source>
</evidence>
<gene>
    <name evidence="2" type="ORF">OTU49_004859</name>
</gene>
<dbReference type="SUPFAM" id="SSF57667">
    <property type="entry name" value="beta-beta-alpha zinc fingers"/>
    <property type="match status" value="1"/>
</dbReference>
<proteinExistence type="predicted"/>
<feature type="compositionally biased region" description="Basic and acidic residues" evidence="1">
    <location>
        <begin position="188"/>
        <end position="206"/>
    </location>
</feature>
<feature type="region of interest" description="Disordered" evidence="1">
    <location>
        <begin position="162"/>
        <end position="327"/>
    </location>
</feature>
<name>A0AAW0WX03_CHEQU</name>
<organism evidence="2 3">
    <name type="scientific">Cherax quadricarinatus</name>
    <name type="common">Australian red claw crayfish</name>
    <dbReference type="NCBI Taxonomy" id="27406"/>
    <lineage>
        <taxon>Eukaryota</taxon>
        <taxon>Metazoa</taxon>
        <taxon>Ecdysozoa</taxon>
        <taxon>Arthropoda</taxon>
        <taxon>Crustacea</taxon>
        <taxon>Multicrustacea</taxon>
        <taxon>Malacostraca</taxon>
        <taxon>Eumalacostraca</taxon>
        <taxon>Eucarida</taxon>
        <taxon>Decapoda</taxon>
        <taxon>Pleocyemata</taxon>
        <taxon>Astacidea</taxon>
        <taxon>Parastacoidea</taxon>
        <taxon>Parastacidae</taxon>
        <taxon>Cherax</taxon>
    </lineage>
</organism>
<evidence type="ECO:0000256" key="1">
    <source>
        <dbReference type="SAM" id="MobiDB-lite"/>
    </source>
</evidence>
<dbReference type="InterPro" id="IPR036236">
    <property type="entry name" value="Znf_C2H2_sf"/>
</dbReference>
<dbReference type="Proteomes" id="UP001445076">
    <property type="component" value="Unassembled WGS sequence"/>
</dbReference>
<keyword evidence="3" id="KW-1185">Reference proteome</keyword>
<feature type="region of interest" description="Disordered" evidence="1">
    <location>
        <begin position="27"/>
        <end position="67"/>
    </location>
</feature>
<evidence type="ECO:0000313" key="3">
    <source>
        <dbReference type="Proteomes" id="UP001445076"/>
    </source>
</evidence>
<sequence>MNQFSWQNLNEMGEFSGWGDIAMNEQRGNRRERSSAGMTHDASAASHDNKRFKEDGSHFSTRNWHNNDDVYGPRQLNNWNDVVEEDQGDISWFIEENKRLAEQYGTFVQVKPVKDHPERVEYYCELCFAMMNAKKSLDIHCSGMKHLKKTKMWEQLKGIGNSTISKGQASDPPASLPPPTNHRYQAQGREDPPEPRRYQHMREAPEPPRFLSTRGENPDTSRFQSERGQNPDSPGSRPPSAPYRDSDRHQSYKSSRWGSPVGDRYDDPYNSRSLDRGEYSRREVSRSPLYYRRGGEDSYHPTCLGRRTSPVPGVGPTSRESLSKGPTGSLLKRMADCSVKSDPDALLAIEVISLLFKSLKEFHQRRGSQNAVRVVCEAEIKFNILKELQNVTPRGGSNY</sequence>
<dbReference type="EMBL" id="JARKIK010000044">
    <property type="protein sequence ID" value="KAK8736177.1"/>
    <property type="molecule type" value="Genomic_DNA"/>
</dbReference>
<feature type="compositionally biased region" description="Polar residues" evidence="1">
    <location>
        <begin position="214"/>
        <end position="233"/>
    </location>
</feature>
<protein>
    <submittedName>
        <fullName evidence="2">Uncharacterized protein</fullName>
    </submittedName>
</protein>
<comment type="caution">
    <text evidence="2">The sequence shown here is derived from an EMBL/GenBank/DDBJ whole genome shotgun (WGS) entry which is preliminary data.</text>
</comment>
<accession>A0AAW0WX03</accession>